<dbReference type="InterPro" id="IPR018490">
    <property type="entry name" value="cNMP-bd_dom_sf"/>
</dbReference>
<dbReference type="InterPro" id="IPR036047">
    <property type="entry name" value="F-box-like_dom_sf"/>
</dbReference>
<dbReference type="OrthoDB" id="421226at2759"/>
<dbReference type="VEuPathDB" id="FungiDB:TRICI_002806"/>
<proteinExistence type="predicted"/>
<evidence type="ECO:0000256" key="2">
    <source>
        <dbReference type="SAM" id="MobiDB-lite"/>
    </source>
</evidence>
<dbReference type="InterPro" id="IPR050866">
    <property type="entry name" value="CNG_cation_channel"/>
</dbReference>
<accession>A0A642VAS9</accession>
<reference evidence="5" key="1">
    <citation type="journal article" date="2019" name="G3 (Bethesda)">
        <title>Genome Assemblies of Two Rare Opportunistic Yeast Pathogens: Diutina rugosa (syn. Candida rugosa) and Trichomonascus ciferrii (syn. Candida ciferrii).</title>
        <authorList>
            <person name="Mixao V."/>
            <person name="Saus E."/>
            <person name="Hansen A.P."/>
            <person name="Lass-Florl C."/>
            <person name="Gabaldon T."/>
        </authorList>
    </citation>
    <scope>NUCLEOTIDE SEQUENCE</scope>
    <source>
        <strain evidence="5">CBS 4856</strain>
    </source>
</reference>
<evidence type="ECO:0000256" key="1">
    <source>
        <dbReference type="ARBA" id="ARBA00023286"/>
    </source>
</evidence>
<dbReference type="EMBL" id="SWFS01000191">
    <property type="protein sequence ID" value="KAA8914923.1"/>
    <property type="molecule type" value="Genomic_DNA"/>
</dbReference>
<feature type="compositionally biased region" description="Basic residues" evidence="2">
    <location>
        <begin position="420"/>
        <end position="430"/>
    </location>
</feature>
<dbReference type="SUPFAM" id="SSF51206">
    <property type="entry name" value="cAMP-binding domain-like"/>
    <property type="match status" value="2"/>
</dbReference>
<evidence type="ECO:0000313" key="5">
    <source>
        <dbReference type="EMBL" id="KAA8914923.1"/>
    </source>
</evidence>
<feature type="domain" description="Cyclic nucleotide-binding" evidence="3">
    <location>
        <begin position="222"/>
        <end position="322"/>
    </location>
</feature>
<dbReference type="Pfam" id="PF13516">
    <property type="entry name" value="LRR_6"/>
    <property type="match status" value="2"/>
</dbReference>
<dbReference type="AlphaFoldDB" id="A0A642VAS9"/>
<evidence type="ECO:0000313" key="6">
    <source>
        <dbReference type="Proteomes" id="UP000761534"/>
    </source>
</evidence>
<dbReference type="PROSITE" id="PS50181">
    <property type="entry name" value="FBOX"/>
    <property type="match status" value="1"/>
</dbReference>
<feature type="compositionally biased region" description="Low complexity" evidence="2">
    <location>
        <begin position="402"/>
        <end position="419"/>
    </location>
</feature>
<dbReference type="PROSITE" id="PS50042">
    <property type="entry name" value="CNMP_BINDING_3"/>
    <property type="match status" value="2"/>
</dbReference>
<dbReference type="InterPro" id="IPR000595">
    <property type="entry name" value="cNMP-bd_dom"/>
</dbReference>
<keyword evidence="1" id="KW-1071">Ligand-gated ion channel</keyword>
<evidence type="ECO:0000259" key="3">
    <source>
        <dbReference type="PROSITE" id="PS50042"/>
    </source>
</evidence>
<dbReference type="GO" id="GO:0005221">
    <property type="term" value="F:intracellularly cyclic nucleotide-activated monoatomic cation channel activity"/>
    <property type="evidence" value="ECO:0007669"/>
    <property type="project" value="InterPro"/>
</dbReference>
<dbReference type="GO" id="GO:0044877">
    <property type="term" value="F:protein-containing complex binding"/>
    <property type="evidence" value="ECO:0007669"/>
    <property type="project" value="TreeGrafter"/>
</dbReference>
<gene>
    <name evidence="5" type="ORF">TRICI_002806</name>
</gene>
<dbReference type="CDD" id="cd00038">
    <property type="entry name" value="CAP_ED"/>
    <property type="match status" value="2"/>
</dbReference>
<keyword evidence="6" id="KW-1185">Reference proteome</keyword>
<dbReference type="InterPro" id="IPR014710">
    <property type="entry name" value="RmlC-like_jellyroll"/>
</dbReference>
<dbReference type="InterPro" id="IPR001810">
    <property type="entry name" value="F-box_dom"/>
</dbReference>
<dbReference type="InterPro" id="IPR032675">
    <property type="entry name" value="LRR_dom_sf"/>
</dbReference>
<dbReference type="SUPFAM" id="SSF81383">
    <property type="entry name" value="F-box domain"/>
    <property type="match status" value="1"/>
</dbReference>
<feature type="compositionally biased region" description="Acidic residues" evidence="2">
    <location>
        <begin position="26"/>
        <end position="35"/>
    </location>
</feature>
<organism evidence="5 6">
    <name type="scientific">Trichomonascus ciferrii</name>
    <dbReference type="NCBI Taxonomy" id="44093"/>
    <lineage>
        <taxon>Eukaryota</taxon>
        <taxon>Fungi</taxon>
        <taxon>Dikarya</taxon>
        <taxon>Ascomycota</taxon>
        <taxon>Saccharomycotina</taxon>
        <taxon>Dipodascomycetes</taxon>
        <taxon>Dipodascales</taxon>
        <taxon>Trichomonascaceae</taxon>
        <taxon>Trichomonascus</taxon>
        <taxon>Trichomonascus ciferrii complex</taxon>
    </lineage>
</organism>
<keyword evidence="1" id="KW-0813">Transport</keyword>
<dbReference type="Gene3D" id="3.80.10.10">
    <property type="entry name" value="Ribonuclease Inhibitor"/>
    <property type="match status" value="2"/>
</dbReference>
<dbReference type="PANTHER" id="PTHR45638">
    <property type="entry name" value="CYCLIC NUCLEOTIDE-GATED CATION CHANNEL SUBUNIT A"/>
    <property type="match status" value="1"/>
</dbReference>
<feature type="domain" description="F-box" evidence="4">
    <location>
        <begin position="437"/>
        <end position="484"/>
    </location>
</feature>
<feature type="compositionally biased region" description="Basic and acidic residues" evidence="2">
    <location>
        <begin position="347"/>
        <end position="365"/>
    </location>
</feature>
<sequence length="774" mass="86504">MCRYCTSRRFTPIHPSPLSTGRGEDDQGFDEEDDGEYCCVSGGDEGTSDIMNIIEQCSLFKSAPKTFFLDLLSGLQPMVFHPQEQIVSKGDISSCVYWLIKGTAAMNSEPKMLHAELAPGSYFGESSLLVQSPRSTTIIAQTKCLIMSINANTLMGVLANYPSLRTEVLQRIKKKATSLELMILQRQKKRPYTVFKQDDINCNDVNDSILLKKTCLEKIPMFHSTLPSYELHALAASVDIQSYFQYEYVFRQDCQSKDVYFVTEGVVEVVDQRPNRVKALLSKGSMFGEVTFLGMSSSRTASIRTATPAQLLVVSHTVLSDLCRKYPSVLSQIEEVASYHIMHNRVSHNESQNETHPSELEKNDNDFDFDMSPPSLPPNHSINTDISSSAVSFNVPSDVLQPASKSPSSSSSSSSSSFHKPPKKRQRTLRYKRRTSLFNVGPFPDVIQMRIFQYLQLPTLMRLQRVCTHWYQILTKNTSILGELDLTPFNTTINDSSIIPITNFAGNRPHYVDISNCFHLTDQGFSYLVNGIGMAEVNAFKMKSTWDVSSNAILELTTTPVSSTLTQIDLTNCRKVNDATIIRLIGWTVNQDGESKTVGCPNLHTLTLSYCKHITDRAMYYISEYASDRLVSLDLSRCTGITDNGFSYWAMKQFQNLRYLNLTDCTFLTDKAIIALAGSAKSLEELNLSFCCALTDVSIQVLSLGCPNLKTLNLSYCGPAVNDRSLTMIGHHLTNLRNLSIRGCLLVTRVGVDSILRDCPHIESLNISQCKNVK</sequence>
<dbReference type="Pfam" id="PF12937">
    <property type="entry name" value="F-box-like"/>
    <property type="match status" value="1"/>
</dbReference>
<evidence type="ECO:0000259" key="4">
    <source>
        <dbReference type="PROSITE" id="PS50181"/>
    </source>
</evidence>
<dbReference type="InterPro" id="IPR006553">
    <property type="entry name" value="Leu-rich_rpt_Cys-con_subtyp"/>
</dbReference>
<feature type="region of interest" description="Disordered" evidence="2">
    <location>
        <begin position="15"/>
        <end position="35"/>
    </location>
</feature>
<name>A0A642VAS9_9ASCO</name>
<dbReference type="SUPFAM" id="SSF52047">
    <property type="entry name" value="RNI-like"/>
    <property type="match status" value="1"/>
</dbReference>
<keyword evidence="1" id="KW-0406">Ion transport</keyword>
<feature type="region of interest" description="Disordered" evidence="2">
    <location>
        <begin position="399"/>
        <end position="430"/>
    </location>
</feature>
<dbReference type="Gene3D" id="2.60.120.10">
    <property type="entry name" value="Jelly Rolls"/>
    <property type="match status" value="2"/>
</dbReference>
<feature type="region of interest" description="Disordered" evidence="2">
    <location>
        <begin position="346"/>
        <end position="383"/>
    </location>
</feature>
<dbReference type="Pfam" id="PF00027">
    <property type="entry name" value="cNMP_binding"/>
    <property type="match status" value="2"/>
</dbReference>
<dbReference type="InterPro" id="IPR001611">
    <property type="entry name" value="Leu-rich_rpt"/>
</dbReference>
<feature type="domain" description="Cyclic nucleotide-binding" evidence="3">
    <location>
        <begin position="59"/>
        <end position="175"/>
    </location>
</feature>
<dbReference type="SMART" id="SM00100">
    <property type="entry name" value="cNMP"/>
    <property type="match status" value="2"/>
</dbReference>
<dbReference type="SMART" id="SM00367">
    <property type="entry name" value="LRR_CC"/>
    <property type="match status" value="8"/>
</dbReference>
<comment type="caution">
    <text evidence="5">The sequence shown here is derived from an EMBL/GenBank/DDBJ whole genome shotgun (WGS) entry which is preliminary data.</text>
</comment>
<evidence type="ECO:0008006" key="7">
    <source>
        <dbReference type="Google" id="ProtNLM"/>
    </source>
</evidence>
<keyword evidence="1" id="KW-0407">Ion channel</keyword>
<protein>
    <recommendedName>
        <fullName evidence="7">Cyclic nucleotide-binding domain-containing protein</fullName>
    </recommendedName>
</protein>
<dbReference type="Proteomes" id="UP000761534">
    <property type="component" value="Unassembled WGS sequence"/>
</dbReference>
<dbReference type="CDD" id="cd09917">
    <property type="entry name" value="F-box_SF"/>
    <property type="match status" value="1"/>
</dbReference>
<dbReference type="PANTHER" id="PTHR45638:SF11">
    <property type="entry name" value="CYCLIC NUCLEOTIDE-GATED CATION CHANNEL SUBUNIT A"/>
    <property type="match status" value="1"/>
</dbReference>
<dbReference type="SMART" id="SM00256">
    <property type="entry name" value="FBOX"/>
    <property type="match status" value="1"/>
</dbReference>